<keyword evidence="3" id="KW-1185">Reference proteome</keyword>
<feature type="compositionally biased region" description="Polar residues" evidence="1">
    <location>
        <begin position="101"/>
        <end position="114"/>
    </location>
</feature>
<dbReference type="AlphaFoldDB" id="A0AAV7M4N1"/>
<evidence type="ECO:0000313" key="3">
    <source>
        <dbReference type="Proteomes" id="UP001066276"/>
    </source>
</evidence>
<dbReference type="EMBL" id="JANPWB010000014">
    <property type="protein sequence ID" value="KAJ1098452.1"/>
    <property type="molecule type" value="Genomic_DNA"/>
</dbReference>
<feature type="compositionally biased region" description="Basic and acidic residues" evidence="1">
    <location>
        <begin position="120"/>
        <end position="135"/>
    </location>
</feature>
<gene>
    <name evidence="2" type="ORF">NDU88_003563</name>
</gene>
<evidence type="ECO:0000313" key="2">
    <source>
        <dbReference type="EMBL" id="KAJ1098452.1"/>
    </source>
</evidence>
<accession>A0AAV7M4N1</accession>
<reference evidence="2" key="1">
    <citation type="journal article" date="2022" name="bioRxiv">
        <title>Sequencing and chromosome-scale assembly of the giantPleurodeles waltlgenome.</title>
        <authorList>
            <person name="Brown T."/>
            <person name="Elewa A."/>
            <person name="Iarovenko S."/>
            <person name="Subramanian E."/>
            <person name="Araus A.J."/>
            <person name="Petzold A."/>
            <person name="Susuki M."/>
            <person name="Suzuki K.-i.T."/>
            <person name="Hayashi T."/>
            <person name="Toyoda A."/>
            <person name="Oliveira C."/>
            <person name="Osipova E."/>
            <person name="Leigh N.D."/>
            <person name="Simon A."/>
            <person name="Yun M.H."/>
        </authorList>
    </citation>
    <scope>NUCLEOTIDE SEQUENCE</scope>
    <source>
        <strain evidence="2">20211129_DDA</strain>
        <tissue evidence="2">Liver</tissue>
    </source>
</reference>
<proteinExistence type="predicted"/>
<comment type="caution">
    <text evidence="2">The sequence shown here is derived from an EMBL/GenBank/DDBJ whole genome shotgun (WGS) entry which is preliminary data.</text>
</comment>
<feature type="region of interest" description="Disordered" evidence="1">
    <location>
        <begin position="93"/>
        <end position="135"/>
    </location>
</feature>
<sequence length="135" mass="14885">MVGSMQSLSASAEEHSERVVWEQEWLVGFNDFDSSAAHVLQCPISTCEGKEEDVTKSLWVMVSNQPLNQCIWVFGSRFQPGMYTHSAAVHRAGEARGKVSKGTQDELSSTSNMPITGLRKGVDEDKKEAKTNSYA</sequence>
<dbReference type="Proteomes" id="UP001066276">
    <property type="component" value="Chromosome 10"/>
</dbReference>
<protein>
    <submittedName>
        <fullName evidence="2">Uncharacterized protein</fullName>
    </submittedName>
</protein>
<name>A0AAV7M4N1_PLEWA</name>
<evidence type="ECO:0000256" key="1">
    <source>
        <dbReference type="SAM" id="MobiDB-lite"/>
    </source>
</evidence>
<organism evidence="2 3">
    <name type="scientific">Pleurodeles waltl</name>
    <name type="common">Iberian ribbed newt</name>
    <dbReference type="NCBI Taxonomy" id="8319"/>
    <lineage>
        <taxon>Eukaryota</taxon>
        <taxon>Metazoa</taxon>
        <taxon>Chordata</taxon>
        <taxon>Craniata</taxon>
        <taxon>Vertebrata</taxon>
        <taxon>Euteleostomi</taxon>
        <taxon>Amphibia</taxon>
        <taxon>Batrachia</taxon>
        <taxon>Caudata</taxon>
        <taxon>Salamandroidea</taxon>
        <taxon>Salamandridae</taxon>
        <taxon>Pleurodelinae</taxon>
        <taxon>Pleurodeles</taxon>
    </lineage>
</organism>